<evidence type="ECO:0000313" key="5">
    <source>
        <dbReference type="Proteomes" id="UP000594463"/>
    </source>
</evidence>
<dbReference type="GO" id="GO:0008477">
    <property type="term" value="F:purine nucleosidase activity"/>
    <property type="evidence" value="ECO:0007669"/>
    <property type="project" value="TreeGrafter"/>
</dbReference>
<dbReference type="EC" id="3.2.-.-" evidence="4"/>
<dbReference type="InterPro" id="IPR036452">
    <property type="entry name" value="Ribo_hydro-like"/>
</dbReference>
<dbReference type="PANTHER" id="PTHR12304">
    <property type="entry name" value="INOSINE-URIDINE PREFERRING NUCLEOSIDE HYDROLASE"/>
    <property type="match status" value="1"/>
</dbReference>
<gene>
    <name evidence="4" type="primary">rihA_2</name>
    <name evidence="4" type="ORF">RT761_01800</name>
</gene>
<dbReference type="Gene3D" id="3.90.245.10">
    <property type="entry name" value="Ribonucleoside hydrolase-like"/>
    <property type="match status" value="1"/>
</dbReference>
<accession>A0A7T1AMD5</accession>
<feature type="domain" description="Inosine/uridine-preferring nucleoside hydrolase" evidence="3">
    <location>
        <begin position="4"/>
        <end position="294"/>
    </location>
</feature>
<dbReference type="GO" id="GO:0006152">
    <property type="term" value="P:purine nucleoside catabolic process"/>
    <property type="evidence" value="ECO:0007669"/>
    <property type="project" value="TreeGrafter"/>
</dbReference>
<dbReference type="EMBL" id="CP065383">
    <property type="protein sequence ID" value="QPM68579.1"/>
    <property type="molecule type" value="Genomic_DNA"/>
</dbReference>
<sequence>MPKIILDTDIGSDVDDAMALLFALHSPELDIKGVTTVYGDVRLRAEIALKLIDLDGKKGIPVAVGSEFSLLRERNIWRDGIEGKGIITGEETDLIPINESAADFIIRMVHENPGEIVLVAVGPLTNLAVALINDPTIIPKIKEIIFIGGMARVGDNSLDVPAIEYNVRCDPEAARLVFRSGIPIVMLGMDVTRRNATFIDSKDLKKIKEVGAPVHLMAVTLLEIYWDYLQKDGSWMHDALALAFTIDRSLVKTRKLFVEIETKGICTTGLTLVTDQKDRSNVEVGVSLDEKRFLPFFLERICRQT</sequence>
<organism evidence="4 5">
    <name type="scientific">Atribacter laminatus</name>
    <dbReference type="NCBI Taxonomy" id="2847778"/>
    <lineage>
        <taxon>Bacteria</taxon>
        <taxon>Pseudomonadati</taxon>
        <taxon>Atribacterota</taxon>
        <taxon>Atribacteria</taxon>
        <taxon>Atribacterales</taxon>
        <taxon>Atribacteraceae</taxon>
        <taxon>Atribacter</taxon>
    </lineage>
</organism>
<keyword evidence="5" id="KW-1185">Reference proteome</keyword>
<proteinExistence type="predicted"/>
<evidence type="ECO:0000313" key="4">
    <source>
        <dbReference type="EMBL" id="QPM68579.1"/>
    </source>
</evidence>
<dbReference type="InterPro" id="IPR023186">
    <property type="entry name" value="IUNH"/>
</dbReference>
<dbReference type="GO" id="GO:0005829">
    <property type="term" value="C:cytosol"/>
    <property type="evidence" value="ECO:0007669"/>
    <property type="project" value="TreeGrafter"/>
</dbReference>
<dbReference type="KEGG" id="alam:RT761_01800"/>
<dbReference type="AlphaFoldDB" id="A0A7T1AMD5"/>
<name>A0A7T1AMD5_ATRLM</name>
<dbReference type="Pfam" id="PF01156">
    <property type="entry name" value="IU_nuc_hydro"/>
    <property type="match status" value="1"/>
</dbReference>
<evidence type="ECO:0000256" key="2">
    <source>
        <dbReference type="ARBA" id="ARBA00023295"/>
    </source>
</evidence>
<dbReference type="RefSeq" id="WP_218111079.1">
    <property type="nucleotide sequence ID" value="NZ_CP065383.1"/>
</dbReference>
<keyword evidence="2 4" id="KW-0326">Glycosidase</keyword>
<evidence type="ECO:0000259" key="3">
    <source>
        <dbReference type="Pfam" id="PF01156"/>
    </source>
</evidence>
<evidence type="ECO:0000256" key="1">
    <source>
        <dbReference type="ARBA" id="ARBA00022801"/>
    </source>
</evidence>
<dbReference type="InterPro" id="IPR001910">
    <property type="entry name" value="Inosine/uridine_hydrolase_dom"/>
</dbReference>
<keyword evidence="1 4" id="KW-0378">Hydrolase</keyword>
<protein>
    <submittedName>
        <fullName evidence="4">Pyrimidine-specific ribonucleoside hydrolase RihA</fullName>
        <ecNumber evidence="4">3.2.-.-</ecNumber>
    </submittedName>
</protein>
<reference evidence="4 5" key="1">
    <citation type="journal article" date="2021" name="Nat. Commun.">
        <title>Isolation of a member of the candidate phylum Atribacteria reveals a unique cell membrane structure.</title>
        <authorList>
            <person name="Taiki K."/>
            <person name="Nobu M.K."/>
            <person name="Kusada H."/>
            <person name="Meng X.-Y."/>
            <person name="Hosoki N."/>
            <person name="Uematsu K."/>
            <person name="Yoshioka H."/>
            <person name="Kamagata Y."/>
            <person name="Tamaki H."/>
        </authorList>
    </citation>
    <scope>NUCLEOTIDE SEQUENCE [LARGE SCALE GENOMIC DNA]</scope>
    <source>
        <strain evidence="4 5">RT761</strain>
    </source>
</reference>
<dbReference type="Proteomes" id="UP000594463">
    <property type="component" value="Chromosome"/>
</dbReference>
<dbReference type="PANTHER" id="PTHR12304:SF4">
    <property type="entry name" value="URIDINE NUCLEOSIDASE"/>
    <property type="match status" value="1"/>
</dbReference>
<dbReference type="SUPFAM" id="SSF53590">
    <property type="entry name" value="Nucleoside hydrolase"/>
    <property type="match status" value="1"/>
</dbReference>